<dbReference type="EC" id="5.1.3.2" evidence="5 10"/>
<sequence>MNVLLTGGAGYIGSHTAVELLQAGHDVVVVDSLVNSSEEAVRRVERITGRTVAFHRADCTDPAALRRIFDVHDVDAVIHLAGLKAVGESVAQPLRYYRNNLDALLNLAEAMDEHDVRNLVFSSSATVYGDPEHLPLSEDSALSVTNPYGATKLFIERVLQDLAAADPRWHIISLRYFNPIGAHPSGLIGEDPLGVPNNLFPYIAQVAAGRRERLTVFGDDYDTPDGTGVRDYLHVVDLAQGHLAAVDHLGDTAGCRVYNLGTGHGTSVMEGLRAFERATGAPVPYEVADRRPGDVAVCFSDPSAAARDLGWKAVRTVDDACRDAWNWQSANPGGFGGAGG</sequence>
<dbReference type="NCBIfam" id="TIGR01179">
    <property type="entry name" value="galE"/>
    <property type="match status" value="1"/>
</dbReference>
<evidence type="ECO:0000256" key="3">
    <source>
        <dbReference type="ARBA" id="ARBA00004947"/>
    </source>
</evidence>
<gene>
    <name evidence="12" type="primary">galE</name>
    <name evidence="12" type="ORF">Q8A49_07850</name>
</gene>
<comment type="subunit">
    <text evidence="10">Homodimer.</text>
</comment>
<evidence type="ECO:0000259" key="11">
    <source>
        <dbReference type="SMART" id="SM00822"/>
    </source>
</evidence>
<comment type="caution">
    <text evidence="12">The sequence shown here is derived from an EMBL/GenBank/DDBJ whole genome shotgun (WGS) entry which is preliminary data.</text>
</comment>
<evidence type="ECO:0000256" key="1">
    <source>
        <dbReference type="ARBA" id="ARBA00000083"/>
    </source>
</evidence>
<dbReference type="SUPFAM" id="SSF51735">
    <property type="entry name" value="NAD(P)-binding Rossmann-fold domains"/>
    <property type="match status" value="1"/>
</dbReference>
<dbReference type="SMART" id="SM00822">
    <property type="entry name" value="PKS_KR"/>
    <property type="match status" value="1"/>
</dbReference>
<dbReference type="InterPro" id="IPR057326">
    <property type="entry name" value="KR_dom"/>
</dbReference>
<evidence type="ECO:0000256" key="5">
    <source>
        <dbReference type="ARBA" id="ARBA00013189"/>
    </source>
</evidence>
<evidence type="ECO:0000256" key="6">
    <source>
        <dbReference type="ARBA" id="ARBA00018569"/>
    </source>
</evidence>
<dbReference type="Gene3D" id="3.90.25.10">
    <property type="entry name" value="UDP-galactose 4-epimerase, domain 1"/>
    <property type="match status" value="1"/>
</dbReference>
<evidence type="ECO:0000313" key="13">
    <source>
        <dbReference type="Proteomes" id="UP001348641"/>
    </source>
</evidence>
<dbReference type="NCBIfam" id="NF007956">
    <property type="entry name" value="PRK10675.1"/>
    <property type="match status" value="1"/>
</dbReference>
<keyword evidence="10" id="KW-0119">Carbohydrate metabolism</keyword>
<keyword evidence="9 10" id="KW-0413">Isomerase</keyword>
<evidence type="ECO:0000256" key="8">
    <source>
        <dbReference type="ARBA" id="ARBA00023144"/>
    </source>
</evidence>
<protein>
    <recommendedName>
        <fullName evidence="6 10">UDP-glucose 4-epimerase</fullName>
        <ecNumber evidence="5 10">5.1.3.2</ecNumber>
    </recommendedName>
</protein>
<comment type="similarity">
    <text evidence="4 10">Belongs to the NAD(P)-dependent epimerase/dehydratase family.</text>
</comment>
<reference evidence="12 13" key="1">
    <citation type="submission" date="2023-07" db="EMBL/GenBank/DDBJ databases">
        <authorList>
            <person name="Girao M."/>
            <person name="Carvalho M.F."/>
        </authorList>
    </citation>
    <scope>NUCLEOTIDE SEQUENCE [LARGE SCALE GENOMIC DNA]</scope>
    <source>
        <strain evidence="12 13">66/93</strain>
    </source>
</reference>
<organism evidence="12 13">
    <name type="scientific">Nocardiopsis tropica</name>
    <dbReference type="NCBI Taxonomy" id="109330"/>
    <lineage>
        <taxon>Bacteria</taxon>
        <taxon>Bacillati</taxon>
        <taxon>Actinomycetota</taxon>
        <taxon>Actinomycetes</taxon>
        <taxon>Streptosporangiales</taxon>
        <taxon>Nocardiopsidaceae</taxon>
        <taxon>Nocardiopsis</taxon>
    </lineage>
</organism>
<evidence type="ECO:0000256" key="7">
    <source>
        <dbReference type="ARBA" id="ARBA00023027"/>
    </source>
</evidence>
<dbReference type="Pfam" id="PF01370">
    <property type="entry name" value="Epimerase"/>
    <property type="match status" value="1"/>
</dbReference>
<evidence type="ECO:0000256" key="2">
    <source>
        <dbReference type="ARBA" id="ARBA00001911"/>
    </source>
</evidence>
<evidence type="ECO:0000256" key="10">
    <source>
        <dbReference type="RuleBase" id="RU366046"/>
    </source>
</evidence>
<dbReference type="InterPro" id="IPR001509">
    <property type="entry name" value="Epimerase_deHydtase"/>
</dbReference>
<dbReference type="PANTHER" id="PTHR43725:SF47">
    <property type="entry name" value="UDP-GLUCOSE 4-EPIMERASE"/>
    <property type="match status" value="1"/>
</dbReference>
<dbReference type="GO" id="GO:0003978">
    <property type="term" value="F:UDP-glucose 4-epimerase activity"/>
    <property type="evidence" value="ECO:0007669"/>
    <property type="project" value="UniProtKB-EC"/>
</dbReference>
<comment type="pathway">
    <text evidence="3 10">Carbohydrate metabolism; galactose metabolism.</text>
</comment>
<name>A0ABU7KMN7_9ACTN</name>
<accession>A0ABU7KMN7</accession>
<dbReference type="InterPro" id="IPR036291">
    <property type="entry name" value="NAD(P)-bd_dom_sf"/>
</dbReference>
<comment type="catalytic activity">
    <reaction evidence="1 10">
        <text>UDP-alpha-D-glucose = UDP-alpha-D-galactose</text>
        <dbReference type="Rhea" id="RHEA:22168"/>
        <dbReference type="ChEBI" id="CHEBI:58885"/>
        <dbReference type="ChEBI" id="CHEBI:66914"/>
        <dbReference type="EC" id="5.1.3.2"/>
    </reaction>
</comment>
<proteinExistence type="inferred from homology"/>
<dbReference type="EMBL" id="JAUUCC010000014">
    <property type="protein sequence ID" value="MEE2050407.1"/>
    <property type="molecule type" value="Genomic_DNA"/>
</dbReference>
<evidence type="ECO:0000256" key="9">
    <source>
        <dbReference type="ARBA" id="ARBA00023235"/>
    </source>
</evidence>
<feature type="domain" description="Ketoreductase" evidence="11">
    <location>
        <begin position="1"/>
        <end position="150"/>
    </location>
</feature>
<dbReference type="Gene3D" id="3.40.50.720">
    <property type="entry name" value="NAD(P)-binding Rossmann-like Domain"/>
    <property type="match status" value="1"/>
</dbReference>
<keyword evidence="7 10" id="KW-0520">NAD</keyword>
<keyword evidence="8" id="KW-0299">Galactose metabolism</keyword>
<dbReference type="PANTHER" id="PTHR43725">
    <property type="entry name" value="UDP-GLUCOSE 4-EPIMERASE"/>
    <property type="match status" value="1"/>
</dbReference>
<evidence type="ECO:0000313" key="12">
    <source>
        <dbReference type="EMBL" id="MEE2050407.1"/>
    </source>
</evidence>
<dbReference type="Proteomes" id="UP001348641">
    <property type="component" value="Unassembled WGS sequence"/>
</dbReference>
<dbReference type="PRINTS" id="PR01713">
    <property type="entry name" value="NUCEPIMERASE"/>
</dbReference>
<dbReference type="RefSeq" id="WP_330157622.1">
    <property type="nucleotide sequence ID" value="NZ_BAAAJA010000001.1"/>
</dbReference>
<dbReference type="CDD" id="cd05247">
    <property type="entry name" value="UDP_G4E_1_SDR_e"/>
    <property type="match status" value="1"/>
</dbReference>
<evidence type="ECO:0000256" key="4">
    <source>
        <dbReference type="ARBA" id="ARBA00007637"/>
    </source>
</evidence>
<dbReference type="InterPro" id="IPR005886">
    <property type="entry name" value="UDP_G4E"/>
</dbReference>
<comment type="cofactor">
    <cofactor evidence="2 10">
        <name>NAD(+)</name>
        <dbReference type="ChEBI" id="CHEBI:57540"/>
    </cofactor>
</comment>